<name>A0A0A9TJG6_ARUDO</name>
<proteinExistence type="predicted"/>
<dbReference type="AlphaFoldDB" id="A0A0A9TJG6"/>
<protein>
    <submittedName>
        <fullName evidence="1">Uncharacterized protein</fullName>
    </submittedName>
</protein>
<reference evidence="1" key="2">
    <citation type="journal article" date="2015" name="Data Brief">
        <title>Shoot transcriptome of the giant reed, Arundo donax.</title>
        <authorList>
            <person name="Barrero R.A."/>
            <person name="Guerrero F.D."/>
            <person name="Moolhuijzen P."/>
            <person name="Goolsby J.A."/>
            <person name="Tidwell J."/>
            <person name="Bellgard S.E."/>
            <person name="Bellgard M.I."/>
        </authorList>
    </citation>
    <scope>NUCLEOTIDE SEQUENCE</scope>
    <source>
        <tissue evidence="1">Shoot tissue taken approximately 20 cm above the soil surface</tissue>
    </source>
</reference>
<dbReference type="EMBL" id="GBRH01281518">
    <property type="protein sequence ID" value="JAD16377.1"/>
    <property type="molecule type" value="Transcribed_RNA"/>
</dbReference>
<reference evidence="1" key="1">
    <citation type="submission" date="2014-09" db="EMBL/GenBank/DDBJ databases">
        <authorList>
            <person name="Magalhaes I.L.F."/>
            <person name="Oliveira U."/>
            <person name="Santos F.R."/>
            <person name="Vidigal T.H.D.A."/>
            <person name="Brescovit A.D."/>
            <person name="Santos A.J."/>
        </authorList>
    </citation>
    <scope>NUCLEOTIDE SEQUENCE</scope>
    <source>
        <tissue evidence="1">Shoot tissue taken approximately 20 cm above the soil surface</tissue>
    </source>
</reference>
<sequence length="33" mass="3173">MASASAGEISSRFPNGDCDDGPAAWCSSASGAP</sequence>
<accession>A0A0A9TJG6</accession>
<evidence type="ECO:0000313" key="1">
    <source>
        <dbReference type="EMBL" id="JAD16377.1"/>
    </source>
</evidence>
<organism evidence="1">
    <name type="scientific">Arundo donax</name>
    <name type="common">Giant reed</name>
    <name type="synonym">Donax arundinaceus</name>
    <dbReference type="NCBI Taxonomy" id="35708"/>
    <lineage>
        <taxon>Eukaryota</taxon>
        <taxon>Viridiplantae</taxon>
        <taxon>Streptophyta</taxon>
        <taxon>Embryophyta</taxon>
        <taxon>Tracheophyta</taxon>
        <taxon>Spermatophyta</taxon>
        <taxon>Magnoliopsida</taxon>
        <taxon>Liliopsida</taxon>
        <taxon>Poales</taxon>
        <taxon>Poaceae</taxon>
        <taxon>PACMAD clade</taxon>
        <taxon>Arundinoideae</taxon>
        <taxon>Arundineae</taxon>
        <taxon>Arundo</taxon>
    </lineage>
</organism>